<dbReference type="InterPro" id="IPR035906">
    <property type="entry name" value="MetI-like_sf"/>
</dbReference>
<dbReference type="PROSITE" id="PS50928">
    <property type="entry name" value="ABC_TM1"/>
    <property type="match status" value="1"/>
</dbReference>
<dbReference type="EMBL" id="JANQBD010000026">
    <property type="protein sequence ID" value="MCR8635314.1"/>
    <property type="molecule type" value="Genomic_DNA"/>
</dbReference>
<comment type="subcellular location">
    <subcellularLocation>
        <location evidence="1 7">Cell membrane</location>
        <topology evidence="1 7">Multi-pass membrane protein</topology>
    </subcellularLocation>
</comment>
<organism evidence="9 10">
    <name type="scientific">Paenibacillus radicis</name>
    <name type="common">ex Xue et al. 2023</name>
    <dbReference type="NCBI Taxonomy" id="2972489"/>
    <lineage>
        <taxon>Bacteria</taxon>
        <taxon>Bacillati</taxon>
        <taxon>Bacillota</taxon>
        <taxon>Bacilli</taxon>
        <taxon>Bacillales</taxon>
        <taxon>Paenibacillaceae</taxon>
        <taxon>Paenibacillus</taxon>
    </lineage>
</organism>
<keyword evidence="10" id="KW-1185">Reference proteome</keyword>
<dbReference type="InterPro" id="IPR000515">
    <property type="entry name" value="MetI-like"/>
</dbReference>
<dbReference type="SUPFAM" id="SSF161098">
    <property type="entry name" value="MetI-like"/>
    <property type="match status" value="1"/>
</dbReference>
<feature type="transmembrane region" description="Helical" evidence="7">
    <location>
        <begin position="110"/>
        <end position="129"/>
    </location>
</feature>
<sequence>MEIRNSFSRNVFNVCNVTLLTVLSLSMLLPFLHVIAKSFSSSNAIIKGDVIFWPVDITFNNYQYVFSDVSIWKAFGVSVFITTVGTLINLIATATFAYPLSRPEYMGRKYMLMMVLFTMIFSAPLIPTYLVIKSLHLVDTIWVMIIPGLISAFNFFVMRSFFADIPGALIDSARIDGCSEGGILVKIVLPLSKPAIATMAIFYGVSHWNSYQTALYYLNDRTLYPLQLKLRQMIVNQELSNAANSSFSDMIVQSPEGIQMATVIVATVPILLIYPLLQRHFTKGMMIGSLKE</sequence>
<feature type="transmembrane region" description="Helical" evidence="7">
    <location>
        <begin position="257"/>
        <end position="277"/>
    </location>
</feature>
<reference evidence="9 10" key="1">
    <citation type="submission" date="2022-08" db="EMBL/GenBank/DDBJ databases">
        <title>Paenibacillus endoradicis sp. nov., Paenibacillus radicibacter sp. nov and Paenibacillus pararadicis sp. nov., three cold-adapted plant growth-promoting bacteria isolated from root of Larix gmelinii in Great Khingan.</title>
        <authorList>
            <person name="Xue H."/>
        </authorList>
    </citation>
    <scope>NUCLEOTIDE SEQUENCE [LARGE SCALE GENOMIC DNA]</scope>
    <source>
        <strain evidence="9 10">N5-1-1-5</strain>
    </source>
</reference>
<protein>
    <submittedName>
        <fullName evidence="9">Carbohydrate ABC transporter permease</fullName>
    </submittedName>
</protein>
<evidence type="ECO:0000256" key="7">
    <source>
        <dbReference type="RuleBase" id="RU363032"/>
    </source>
</evidence>
<evidence type="ECO:0000259" key="8">
    <source>
        <dbReference type="PROSITE" id="PS50928"/>
    </source>
</evidence>
<feature type="transmembrane region" description="Helical" evidence="7">
    <location>
        <begin position="183"/>
        <end position="205"/>
    </location>
</feature>
<comment type="caution">
    <text evidence="9">The sequence shown here is derived from an EMBL/GenBank/DDBJ whole genome shotgun (WGS) entry which is preliminary data.</text>
</comment>
<gene>
    <name evidence="9" type="ORF">NV381_29345</name>
</gene>
<evidence type="ECO:0000313" key="9">
    <source>
        <dbReference type="EMBL" id="MCR8635314.1"/>
    </source>
</evidence>
<feature type="transmembrane region" description="Helical" evidence="7">
    <location>
        <begin position="74"/>
        <end position="98"/>
    </location>
</feature>
<keyword evidence="2 7" id="KW-0813">Transport</keyword>
<dbReference type="PANTHER" id="PTHR43744">
    <property type="entry name" value="ABC TRANSPORTER PERMEASE PROTEIN MG189-RELATED-RELATED"/>
    <property type="match status" value="1"/>
</dbReference>
<feature type="transmembrane region" description="Helical" evidence="7">
    <location>
        <begin position="141"/>
        <end position="162"/>
    </location>
</feature>
<feature type="domain" description="ABC transmembrane type-1" evidence="8">
    <location>
        <begin position="75"/>
        <end position="277"/>
    </location>
</feature>
<feature type="transmembrane region" description="Helical" evidence="7">
    <location>
        <begin position="12"/>
        <end position="32"/>
    </location>
</feature>
<dbReference type="Gene3D" id="1.10.3720.10">
    <property type="entry name" value="MetI-like"/>
    <property type="match status" value="1"/>
</dbReference>
<evidence type="ECO:0000256" key="3">
    <source>
        <dbReference type="ARBA" id="ARBA00022475"/>
    </source>
</evidence>
<evidence type="ECO:0000313" key="10">
    <source>
        <dbReference type="Proteomes" id="UP001300012"/>
    </source>
</evidence>
<dbReference type="RefSeq" id="WP_258216855.1">
    <property type="nucleotide sequence ID" value="NZ_JANQBD010000026.1"/>
</dbReference>
<dbReference type="Proteomes" id="UP001300012">
    <property type="component" value="Unassembled WGS sequence"/>
</dbReference>
<evidence type="ECO:0000256" key="1">
    <source>
        <dbReference type="ARBA" id="ARBA00004651"/>
    </source>
</evidence>
<dbReference type="Pfam" id="PF00528">
    <property type="entry name" value="BPD_transp_1"/>
    <property type="match status" value="1"/>
</dbReference>
<keyword evidence="6 7" id="KW-0472">Membrane</keyword>
<evidence type="ECO:0000256" key="6">
    <source>
        <dbReference type="ARBA" id="ARBA00023136"/>
    </source>
</evidence>
<dbReference type="CDD" id="cd06261">
    <property type="entry name" value="TM_PBP2"/>
    <property type="match status" value="1"/>
</dbReference>
<dbReference type="PANTHER" id="PTHR43744:SF9">
    <property type="entry name" value="POLYGALACTURONAN_RHAMNOGALACTURONAN TRANSPORT SYSTEM PERMEASE PROTEIN YTCP"/>
    <property type="match status" value="1"/>
</dbReference>
<proteinExistence type="inferred from homology"/>
<evidence type="ECO:0000256" key="4">
    <source>
        <dbReference type="ARBA" id="ARBA00022692"/>
    </source>
</evidence>
<name>A0ABT1YQ58_9BACL</name>
<keyword evidence="3" id="KW-1003">Cell membrane</keyword>
<comment type="similarity">
    <text evidence="7">Belongs to the binding-protein-dependent transport system permease family.</text>
</comment>
<evidence type="ECO:0000256" key="2">
    <source>
        <dbReference type="ARBA" id="ARBA00022448"/>
    </source>
</evidence>
<accession>A0ABT1YQ58</accession>
<keyword evidence="4 7" id="KW-0812">Transmembrane</keyword>
<keyword evidence="5 7" id="KW-1133">Transmembrane helix</keyword>
<evidence type="ECO:0000256" key="5">
    <source>
        <dbReference type="ARBA" id="ARBA00022989"/>
    </source>
</evidence>